<keyword evidence="1" id="KW-1133">Transmembrane helix</keyword>
<feature type="transmembrane region" description="Helical" evidence="1">
    <location>
        <begin position="7"/>
        <end position="27"/>
    </location>
</feature>
<gene>
    <name evidence="2" type="ORF">HA252_03410</name>
</gene>
<feature type="transmembrane region" description="Helical" evidence="1">
    <location>
        <begin position="106"/>
        <end position="124"/>
    </location>
</feature>
<protein>
    <submittedName>
        <fullName evidence="2">Uncharacterized protein</fullName>
    </submittedName>
</protein>
<sequence>MKYARELLMVLLMGAVLRFAPVLFYGVPLSYDAPFHLTRAWETIYSGSLNRAEFYPPLYRLLLAGIQMATGFDLVWVGAVLLPLFSTLTVLSVFAFVRALAGPRMALLASLLIAWGAPLLAAAYDSPENIVLFLLPAGFLLYRHDRKALAPLVIASAILWNQLAALVVVASFTAAYYRHWRSMRHFAVAALAFLGVYLFSVDWKLVAGQSISAGMAFIQFNLREALPVMALASLAFAVPLLYACQAKRAIAGWTRFWFYWFTLSTLGVASYAASTFLRPWEHVKFLFYSGAVLLSLVRGEQKFRAFAYILTAFLFLSAVIVSFQLVYPKMQQHDFPAIEFLEFRARQNQGLILAEPSLSQWIAFATGLDDRLLTSLHFEAAKTGSRFQEGLGFLQSQGTGSERSLQELGVKYVVLNSEDERLRGVNGIESKPYLNKVYSVEYFSGCPFGFLPRLWGLACGWNQAEVLETRE</sequence>
<evidence type="ECO:0000313" key="3">
    <source>
        <dbReference type="Proteomes" id="UP000564964"/>
    </source>
</evidence>
<feature type="transmembrane region" description="Helical" evidence="1">
    <location>
        <begin position="256"/>
        <end position="277"/>
    </location>
</feature>
<dbReference type="AlphaFoldDB" id="A0A7J4JMF9"/>
<evidence type="ECO:0000313" key="2">
    <source>
        <dbReference type="EMBL" id="HIH16426.1"/>
    </source>
</evidence>
<feature type="transmembrane region" description="Helical" evidence="1">
    <location>
        <begin position="186"/>
        <end position="205"/>
    </location>
</feature>
<dbReference type="EMBL" id="DUGH01000083">
    <property type="protein sequence ID" value="HIH16426.1"/>
    <property type="molecule type" value="Genomic_DNA"/>
</dbReference>
<proteinExistence type="predicted"/>
<keyword evidence="1" id="KW-0472">Membrane</keyword>
<name>A0A7J4JMF9_9ARCH</name>
<feature type="transmembrane region" description="Helical" evidence="1">
    <location>
        <begin position="225"/>
        <end position="244"/>
    </location>
</feature>
<feature type="transmembrane region" description="Helical" evidence="1">
    <location>
        <begin position="306"/>
        <end position="327"/>
    </location>
</feature>
<reference evidence="3" key="1">
    <citation type="journal article" date="2020" name="bioRxiv">
        <title>A rank-normalized archaeal taxonomy based on genome phylogeny resolves widespread incomplete and uneven classifications.</title>
        <authorList>
            <person name="Rinke C."/>
            <person name="Chuvochina M."/>
            <person name="Mussig A.J."/>
            <person name="Chaumeil P.-A."/>
            <person name="Waite D.W."/>
            <person name="Whitman W.B."/>
            <person name="Parks D.H."/>
            <person name="Hugenholtz P."/>
        </authorList>
    </citation>
    <scope>NUCLEOTIDE SEQUENCE [LARGE SCALE GENOMIC DNA]</scope>
</reference>
<dbReference type="Proteomes" id="UP000564964">
    <property type="component" value="Unassembled WGS sequence"/>
</dbReference>
<keyword evidence="1" id="KW-0812">Transmembrane</keyword>
<organism evidence="2 3">
    <name type="scientific">Candidatus Iainarchaeum sp</name>
    <dbReference type="NCBI Taxonomy" id="3101447"/>
    <lineage>
        <taxon>Archaea</taxon>
        <taxon>Candidatus Iainarchaeota</taxon>
        <taxon>Candidatus Iainarchaeia</taxon>
        <taxon>Candidatus Iainarchaeales</taxon>
        <taxon>Candidatus Iainarchaeaceae</taxon>
        <taxon>Candidatus Iainarchaeum</taxon>
    </lineage>
</organism>
<comment type="caution">
    <text evidence="2">The sequence shown here is derived from an EMBL/GenBank/DDBJ whole genome shotgun (WGS) entry which is preliminary data.</text>
</comment>
<feature type="transmembrane region" description="Helical" evidence="1">
    <location>
        <begin position="74"/>
        <end position="97"/>
    </location>
</feature>
<evidence type="ECO:0000256" key="1">
    <source>
        <dbReference type="SAM" id="Phobius"/>
    </source>
</evidence>
<accession>A0A7J4JMF9</accession>
<feature type="transmembrane region" description="Helical" evidence="1">
    <location>
        <begin position="148"/>
        <end position="174"/>
    </location>
</feature>